<dbReference type="Proteomes" id="UP001262343">
    <property type="component" value="Unassembled WGS sequence"/>
</dbReference>
<evidence type="ECO:0000256" key="9">
    <source>
        <dbReference type="HAMAP-Rule" id="MF_00328"/>
    </source>
</evidence>
<dbReference type="InterPro" id="IPR008144">
    <property type="entry name" value="Guanylate_kin-like_dom"/>
</dbReference>
<dbReference type="PROSITE" id="PS00856">
    <property type="entry name" value="GUANYLATE_KINASE_1"/>
    <property type="match status" value="1"/>
</dbReference>
<reference evidence="15 27" key="6">
    <citation type="journal article" date="2019" name="Sci. Rep.">
        <title>Evolutionary mechanism leading to the multi-cagA genotype in Helicobacter pylori.</title>
        <authorList>
            <person name="Su H."/>
            <person name="Tissera K."/>
            <person name="Jang S."/>
            <person name="Choi Y.H."/>
            <person name="Kim A."/>
            <person name="Cho Y.J."/>
            <person name="Li M."/>
            <person name="Gunawardhana N."/>
            <person name="Merrell D.S."/>
            <person name="Ge L."/>
            <person name="Cha J.H."/>
        </authorList>
    </citation>
    <scope>NUCLEOTIDE SEQUENCE [LARGE SCALE GENOMIC DNA]</scope>
    <source>
        <strain evidence="15 27">B140</strain>
    </source>
</reference>
<dbReference type="EC" id="2.7.4.8" evidence="2 9"/>
<accession>A0A024BZ64</accession>
<reference evidence="13" key="8">
    <citation type="submission" date="2023-10" db="EMBL/GenBank/DDBJ databases">
        <title>First insite into the whole-genome sequence variations in clarithromycin resistant Helicobacter pylori clinical isolates in Russia.</title>
        <authorList>
            <person name="Starkova D.A."/>
            <person name="Svarval A.V."/>
            <person name="Polev D.E."/>
            <person name="Saitova A.T."/>
            <person name="Gladyshev N.S."/>
            <person name="Egorova S.A."/>
        </authorList>
    </citation>
    <scope>NUCLEOTIDE SEQUENCE</scope>
    <source>
        <strain evidence="13">HP290</strain>
        <strain evidence="12">HP96</strain>
    </source>
</reference>
<evidence type="ECO:0000313" key="26">
    <source>
        <dbReference type="Proteomes" id="UP000319650"/>
    </source>
</evidence>
<keyword evidence="4 9" id="KW-0808">Transferase</keyword>
<dbReference type="NCBIfam" id="TIGR03263">
    <property type="entry name" value="guanyl_kin"/>
    <property type="match status" value="1"/>
</dbReference>
<feature type="domain" description="Guanylate kinase-like" evidence="10">
    <location>
        <begin position="5"/>
        <end position="183"/>
    </location>
</feature>
<dbReference type="FunFam" id="3.30.63.10:FF:000002">
    <property type="entry name" value="Guanylate kinase 1"/>
    <property type="match status" value="1"/>
</dbReference>
<dbReference type="RefSeq" id="WP_000551231.1">
    <property type="nucleotide sequence ID" value="NZ_AP017330.1"/>
</dbReference>
<dbReference type="GO" id="GO:0005829">
    <property type="term" value="C:cytosol"/>
    <property type="evidence" value="ECO:0007669"/>
    <property type="project" value="TreeGrafter"/>
</dbReference>
<evidence type="ECO:0000256" key="3">
    <source>
        <dbReference type="ARBA" id="ARBA00016296"/>
    </source>
</evidence>
<dbReference type="InterPro" id="IPR017665">
    <property type="entry name" value="Guanylate_kinase"/>
</dbReference>
<dbReference type="InterPro" id="IPR008145">
    <property type="entry name" value="GK/Ca_channel_bsu"/>
</dbReference>
<keyword evidence="9" id="KW-0963">Cytoplasm</keyword>
<evidence type="ECO:0000256" key="5">
    <source>
        <dbReference type="ARBA" id="ARBA00022741"/>
    </source>
</evidence>
<dbReference type="HAMAP" id="MF_00328">
    <property type="entry name" value="Guanylate_kinase"/>
    <property type="match status" value="1"/>
</dbReference>
<dbReference type="EMBL" id="UGHQ01000001">
    <property type="protein sequence ID" value="STO83056.1"/>
    <property type="molecule type" value="Genomic_DNA"/>
</dbReference>
<dbReference type="Gene3D" id="3.40.50.300">
    <property type="entry name" value="P-loop containing nucleotide triphosphate hydrolases"/>
    <property type="match status" value="1"/>
</dbReference>
<feature type="binding site" evidence="9">
    <location>
        <begin position="12"/>
        <end position="19"/>
    </location>
    <ligand>
        <name>ATP</name>
        <dbReference type="ChEBI" id="CHEBI:30616"/>
    </ligand>
</feature>
<dbReference type="OMA" id="EWAVVHG"/>
<dbReference type="AlphaFoldDB" id="A0A024BZ64"/>
<dbReference type="SMART" id="SM00072">
    <property type="entry name" value="GuKc"/>
    <property type="match status" value="1"/>
</dbReference>
<evidence type="ECO:0000313" key="18">
    <source>
        <dbReference type="EMBL" id="RVZ35594.1"/>
    </source>
</evidence>
<evidence type="ECO:0000313" key="15">
    <source>
        <dbReference type="EMBL" id="QDY61004.1"/>
    </source>
</evidence>
<dbReference type="Proteomes" id="UP000279456">
    <property type="component" value="Unassembled WGS sequence"/>
</dbReference>
<evidence type="ECO:0000256" key="6">
    <source>
        <dbReference type="ARBA" id="ARBA00022777"/>
    </source>
</evidence>
<keyword evidence="7 9" id="KW-0067">ATP-binding</keyword>
<evidence type="ECO:0000313" key="29">
    <source>
        <dbReference type="Proteomes" id="UP001294612"/>
    </source>
</evidence>
<reference evidence="22 23" key="4">
    <citation type="submission" date="2018-06" db="EMBL/GenBank/DDBJ databases">
        <authorList>
            <consortium name="Pathogen Informatics"/>
            <person name="Doyle S."/>
        </authorList>
    </citation>
    <scope>NUCLEOTIDE SEQUENCE [LARGE SCALE GENOMIC DNA]</scope>
    <source>
        <strain evidence="20 22">NCTC13094</strain>
        <strain evidence="19 23">NCTC13338</strain>
    </source>
</reference>
<evidence type="ECO:0000313" key="28">
    <source>
        <dbReference type="Proteomes" id="UP000502945"/>
    </source>
</evidence>
<dbReference type="PATRIC" id="fig|210.1916.peg.322"/>
<dbReference type="Proteomes" id="UP000320851">
    <property type="component" value="Chromosome"/>
</dbReference>
<dbReference type="PANTHER" id="PTHR23117">
    <property type="entry name" value="GUANYLATE KINASE-RELATED"/>
    <property type="match status" value="1"/>
</dbReference>
<evidence type="ECO:0000256" key="7">
    <source>
        <dbReference type="ARBA" id="ARBA00022840"/>
    </source>
</evidence>
<evidence type="ECO:0000313" key="25">
    <source>
        <dbReference type="Proteomes" id="UP000289024"/>
    </source>
</evidence>
<evidence type="ECO:0000256" key="8">
    <source>
        <dbReference type="ARBA" id="ARBA00030128"/>
    </source>
</evidence>
<dbReference type="PROSITE" id="PS50052">
    <property type="entry name" value="GUANYLATE_KINASE_2"/>
    <property type="match status" value="1"/>
</dbReference>
<dbReference type="Proteomes" id="UP000319650">
    <property type="component" value="Unassembled WGS sequence"/>
</dbReference>
<comment type="function">
    <text evidence="9">Essential for recycling GMP and indirectly, cGMP.</text>
</comment>
<dbReference type="EMBL" id="MUPN01000405">
    <property type="protein sequence ID" value="OOQ40026.1"/>
    <property type="molecule type" value="Genomic_DNA"/>
</dbReference>
<proteinExistence type="inferred from homology"/>
<evidence type="ECO:0000313" key="21">
    <source>
        <dbReference type="Proteomes" id="UP000078049"/>
    </source>
</evidence>
<dbReference type="EMBL" id="QEHH01000025">
    <property type="protein sequence ID" value="RKV58900.1"/>
    <property type="molecule type" value="Genomic_DNA"/>
</dbReference>
<evidence type="ECO:0000313" key="22">
    <source>
        <dbReference type="Proteomes" id="UP000254195"/>
    </source>
</evidence>
<dbReference type="Proteomes" id="UP001294612">
    <property type="component" value="Unassembled WGS sequence"/>
</dbReference>
<dbReference type="GO" id="GO:0005524">
    <property type="term" value="F:ATP binding"/>
    <property type="evidence" value="ECO:0007669"/>
    <property type="project" value="UniProtKB-UniRule"/>
</dbReference>
<gene>
    <name evidence="9 13" type="primary">gmk</name>
    <name evidence="11" type="ORF">AA973_01565</name>
    <name evidence="14" type="ORF">B0X64_05295</name>
    <name evidence="15" type="ORF">CV728_05775</name>
    <name evidence="17" type="ORF">DD776_06050</name>
    <name evidence="18" type="ORF">EC547_02715</name>
    <name evidence="16" type="ORF">HK440_02490</name>
    <name evidence="20" type="ORF">NCTC13094_00341</name>
    <name evidence="19" type="ORF">NCTC13338_01180</name>
    <name evidence="12" type="ORF">RGC53_00470</name>
    <name evidence="13" type="ORF">RGC63_02910</name>
</gene>
<comment type="catalytic activity">
    <reaction evidence="9">
        <text>GMP + ATP = GDP + ADP</text>
        <dbReference type="Rhea" id="RHEA:20780"/>
        <dbReference type="ChEBI" id="CHEBI:30616"/>
        <dbReference type="ChEBI" id="CHEBI:58115"/>
        <dbReference type="ChEBI" id="CHEBI:58189"/>
        <dbReference type="ChEBI" id="CHEBI:456216"/>
        <dbReference type="EC" id="2.7.4.8"/>
    </reaction>
</comment>
<dbReference type="EMBL" id="RJHK01000003">
    <property type="protein sequence ID" value="RVZ35594.1"/>
    <property type="molecule type" value="Genomic_DNA"/>
</dbReference>
<protein>
    <recommendedName>
        <fullName evidence="3 9">Guanylate kinase</fullName>
        <ecNumber evidence="2 9">2.7.4.8</ecNumber>
    </recommendedName>
    <alternativeName>
        <fullName evidence="8 9">GMP kinase</fullName>
    </alternativeName>
</protein>
<evidence type="ECO:0000313" key="24">
    <source>
        <dbReference type="Proteomes" id="UP000279456"/>
    </source>
</evidence>
<dbReference type="EMBL" id="CP053396">
    <property type="protein sequence ID" value="QJW43328.1"/>
    <property type="molecule type" value="Genomic_DNA"/>
</dbReference>
<evidence type="ECO:0000313" key="27">
    <source>
        <dbReference type="Proteomes" id="UP000320851"/>
    </source>
</evidence>
<dbReference type="EMBL" id="CP011485">
    <property type="protein sequence ID" value="ANH46577.1"/>
    <property type="molecule type" value="Genomic_DNA"/>
</dbReference>
<dbReference type="GeneID" id="93236689"/>
<evidence type="ECO:0000313" key="16">
    <source>
        <dbReference type="EMBL" id="QJW43328.1"/>
    </source>
</evidence>
<dbReference type="CDD" id="cd00071">
    <property type="entry name" value="GMPK"/>
    <property type="match status" value="1"/>
</dbReference>
<evidence type="ECO:0000313" key="19">
    <source>
        <dbReference type="EMBL" id="STO83056.1"/>
    </source>
</evidence>
<reference evidence="18 25" key="5">
    <citation type="submission" date="2018-10" db="EMBL/GenBank/DDBJ databases">
        <title>Genetic determinants and prediction of antibiotic resistance phenotypes in Helicobacter pylori.</title>
        <authorList>
            <person name="Wagner K."/>
        </authorList>
    </citation>
    <scope>NUCLEOTIDE SEQUENCE [LARGE SCALE GENOMIC DNA]</scope>
    <source>
        <strain evidence="18 25">ZH97</strain>
    </source>
</reference>
<dbReference type="PANTHER" id="PTHR23117:SF13">
    <property type="entry name" value="GUANYLATE KINASE"/>
    <property type="match status" value="1"/>
</dbReference>
<dbReference type="GO" id="GO:0004385">
    <property type="term" value="F:GMP kinase activity"/>
    <property type="evidence" value="ECO:0007669"/>
    <property type="project" value="UniProtKB-UniRule"/>
</dbReference>
<dbReference type="Proteomes" id="UP000502945">
    <property type="component" value="Chromosome"/>
</dbReference>
<name>A0A024BZ64_HELPX</name>
<evidence type="ECO:0000313" key="12">
    <source>
        <dbReference type="EMBL" id="MDU9789321.1"/>
    </source>
</evidence>
<evidence type="ECO:0000313" key="14">
    <source>
        <dbReference type="EMBL" id="OOQ40026.1"/>
    </source>
</evidence>
<keyword evidence="6 9" id="KW-0418">Kinase</keyword>
<dbReference type="SUPFAM" id="SSF52540">
    <property type="entry name" value="P-loop containing nucleoside triphosphate hydrolases"/>
    <property type="match status" value="1"/>
</dbReference>
<dbReference type="Proteomes" id="UP000254195">
    <property type="component" value="Unassembled WGS sequence"/>
</dbReference>
<reference evidence="16 28" key="7">
    <citation type="submission" date="2020-05" db="EMBL/GenBank/DDBJ databases">
        <title>Proteome, Transcriptome, Methylome of different strains of Helicobacter pylori.</title>
        <authorList>
            <person name="Butenko I."/>
            <person name="Fedorov D."/>
            <person name="Babenko V."/>
            <person name="Manolov A."/>
            <person name="Boldyreva D."/>
            <person name="Klimina K."/>
            <person name="Veselovski V."/>
            <person name="Malahova M."/>
            <person name="Semashko T."/>
            <person name="Semenov I."/>
            <person name="Govorun V."/>
        </authorList>
    </citation>
    <scope>NUCLEOTIDE SEQUENCE [LARGE SCALE GENOMIC DNA]</scope>
    <source>
        <strain evidence="16 28">HPY</strain>
    </source>
</reference>
<reference evidence="14 26" key="2">
    <citation type="journal article" date="2017" name="Front. Cell. Infect. Microbiol.">
        <title>Whole Genome Sequence and Phylogenetic Analysis Show Helicobacter pylori Strains from Latin America Have Followed a Unique Evolution Pathway.</title>
        <authorList>
            <person name="Munoz-Ramirez Z.Y."/>
            <person name="Mendez-Tenorio A."/>
            <person name="Kato I."/>
            <person name="Bravo M.M."/>
            <person name="Rizzato C."/>
            <person name="Thorell K."/>
            <person name="Torres R.C."/>
            <person name="Aviles-Jimenez F."/>
            <person name="Camorlinga M."/>
            <person name="Canzian F."/>
            <person name="Torres J."/>
        </authorList>
    </citation>
    <scope>NUCLEOTIDE SEQUENCE [LARGE SCALE GENOMIC DNA]</scope>
    <source>
        <strain evidence="14 26">CM22351</strain>
    </source>
</reference>
<dbReference type="Proteomes" id="UP000078049">
    <property type="component" value="Chromosome"/>
</dbReference>
<reference evidence="11 21" key="1">
    <citation type="submission" date="2014-04" db="EMBL/GenBank/DDBJ databases">
        <title>Detecting global and local adaptation in a worldwide sample of Helicobacter pylori genomes.</title>
        <authorList>
            <person name="Montano V."/>
            <person name="Didelot X."/>
            <person name="Foll M."/>
            <person name="Linz B."/>
            <person name="Reinhardt R."/>
            <person name="Suerbaum S."/>
            <person name="Moodley Y."/>
            <person name="Jensen J.D."/>
        </authorList>
    </citation>
    <scope>NUCLEOTIDE SEQUENCE [LARGE SCALE GENOMIC DNA]</scope>
    <source>
        <strain evidence="21">ausabrJ05</strain>
        <strain evidence="11">AusabrJ05</strain>
    </source>
</reference>
<keyword evidence="5 9" id="KW-0547">Nucleotide-binding</keyword>
<dbReference type="Gene3D" id="3.30.63.10">
    <property type="entry name" value="Guanylate Kinase phosphate binding domain"/>
    <property type="match status" value="1"/>
</dbReference>
<comment type="similarity">
    <text evidence="1 9">Belongs to the guanylate kinase family.</text>
</comment>
<organism evidence="13 29">
    <name type="scientific">Helicobacter pylori</name>
    <name type="common">Campylobacter pylori</name>
    <dbReference type="NCBI Taxonomy" id="210"/>
    <lineage>
        <taxon>Bacteria</taxon>
        <taxon>Pseudomonadati</taxon>
        <taxon>Campylobacterota</taxon>
        <taxon>Epsilonproteobacteria</taxon>
        <taxon>Campylobacterales</taxon>
        <taxon>Helicobacteraceae</taxon>
        <taxon>Helicobacter</taxon>
    </lineage>
</organism>
<comment type="subcellular location">
    <subcellularLocation>
        <location evidence="9">Cytoplasm</location>
    </subcellularLocation>
</comment>
<dbReference type="InterPro" id="IPR027417">
    <property type="entry name" value="P-loop_NTPase"/>
</dbReference>
<evidence type="ECO:0000256" key="2">
    <source>
        <dbReference type="ARBA" id="ARBA00012961"/>
    </source>
</evidence>
<dbReference type="EMBL" id="UGJP01000001">
    <property type="protein sequence ID" value="STR19256.1"/>
    <property type="molecule type" value="Genomic_DNA"/>
</dbReference>
<evidence type="ECO:0000313" key="17">
    <source>
        <dbReference type="EMBL" id="RKV58900.1"/>
    </source>
</evidence>
<dbReference type="Pfam" id="PF00625">
    <property type="entry name" value="Guanylate_kin"/>
    <property type="match status" value="1"/>
</dbReference>
<sequence length="206" mass="23842">MHNDFNLLILSGPSGAGKSTLTKYLQEKIPKTHFSLSTTTRKPREGEVDGLHYNFVSEEEFKQGIEKGQFLEWAIVHNHYYGTSKIPVEKALKEGKIVIFDIDVQGHEILKKHYPNACSVFISTKNQEILKERLLLRGTDSKETIEKRLINAYKEMQCLESFDYLIINEDLEKSKEIILSIAKTLVYRLKAFNFEKICKAWKNESL</sequence>
<evidence type="ECO:0000256" key="1">
    <source>
        <dbReference type="ARBA" id="ARBA00005790"/>
    </source>
</evidence>
<dbReference type="EMBL" id="JAXMRN010000007">
    <property type="protein sequence ID" value="MDZ7550655.1"/>
    <property type="molecule type" value="Genomic_DNA"/>
</dbReference>
<evidence type="ECO:0000313" key="13">
    <source>
        <dbReference type="EMBL" id="MDZ7550655.1"/>
    </source>
</evidence>
<evidence type="ECO:0000256" key="4">
    <source>
        <dbReference type="ARBA" id="ARBA00022679"/>
    </source>
</evidence>
<reference evidence="17 24" key="3">
    <citation type="submission" date="2018-04" db="EMBL/GenBank/DDBJ databases">
        <title>Complete genome sequences of Helicobacter pylori.</title>
        <authorList>
            <person name="Palau M."/>
            <person name="Minana-Galbis D."/>
        </authorList>
    </citation>
    <scope>NUCLEOTIDE SEQUENCE [LARGE SCALE GENOMIC DNA]</scope>
    <source>
        <strain evidence="17 24">B126</strain>
    </source>
</reference>
<evidence type="ECO:0000313" key="11">
    <source>
        <dbReference type="EMBL" id="ANH46577.1"/>
    </source>
</evidence>
<dbReference type="EMBL" id="CP024948">
    <property type="protein sequence ID" value="QDY61004.1"/>
    <property type="molecule type" value="Genomic_DNA"/>
</dbReference>
<dbReference type="EMBL" id="JAVKQK010000001">
    <property type="protein sequence ID" value="MDU9789321.1"/>
    <property type="molecule type" value="Genomic_DNA"/>
</dbReference>
<dbReference type="Proteomes" id="UP000254543">
    <property type="component" value="Unassembled WGS sequence"/>
</dbReference>
<evidence type="ECO:0000313" key="20">
    <source>
        <dbReference type="EMBL" id="STR19256.1"/>
    </source>
</evidence>
<dbReference type="eggNOG" id="COG0194">
    <property type="taxonomic scope" value="Bacteria"/>
</dbReference>
<dbReference type="InterPro" id="IPR020590">
    <property type="entry name" value="Guanylate_kinase_CS"/>
</dbReference>
<evidence type="ECO:0000259" key="10">
    <source>
        <dbReference type="PROSITE" id="PS50052"/>
    </source>
</evidence>
<evidence type="ECO:0000313" key="23">
    <source>
        <dbReference type="Proteomes" id="UP000254543"/>
    </source>
</evidence>
<dbReference type="Proteomes" id="UP000289024">
    <property type="component" value="Unassembled WGS sequence"/>
</dbReference>